<dbReference type="STRING" id="555500.I215_13907"/>
<proteinExistence type="predicted"/>
<evidence type="ECO:0000313" key="2">
    <source>
        <dbReference type="Proteomes" id="UP000007364"/>
    </source>
</evidence>
<gene>
    <name evidence="1" type="ORF">I215_13907</name>
</gene>
<protein>
    <submittedName>
        <fullName evidence="1">Uncharacterized protein</fullName>
    </submittedName>
</protein>
<keyword evidence="2" id="KW-1185">Reference proteome</keyword>
<reference evidence="1 2" key="1">
    <citation type="journal article" date="2012" name="J. Bacteriol.">
        <title>Genome Sequence of Galbibacter marinum Type Strain ck-I2-15.</title>
        <authorList>
            <person name="Lai Q."/>
            <person name="Li C."/>
            <person name="Shao Z."/>
        </authorList>
    </citation>
    <scope>NUCLEOTIDE SEQUENCE [LARGE SCALE GENOMIC DNA]</scope>
    <source>
        <strain evidence="2">ck-I2-15</strain>
    </source>
</reference>
<dbReference type="AlphaFoldDB" id="K2PRL6"/>
<dbReference type="EMBL" id="AMSG01000030">
    <property type="protein sequence ID" value="EKF54164.1"/>
    <property type="molecule type" value="Genomic_DNA"/>
</dbReference>
<sequence length="192" mass="22810">MLMLTKYTSEIFDVLRRGQFICSNSPYEDIQRLYKILDDPSTFEDLYEYFYQINYILEQGNEYFYFSRTEKNVDLDRKLDIAFAWIDILVFFKTFDSSFDVGFRFSPSDVVNQLKNNADLKSKLDSFKKIGTDKKNYSERVKKIIEKLEKDNFIALENEISETYKVLSSFNYLKDIVASINIPEEVENEIPE</sequence>
<name>K2PRL6_9FLAO</name>
<dbReference type="Pfam" id="PF21980">
    <property type="entry name" value="MksE"/>
    <property type="match status" value="1"/>
</dbReference>
<evidence type="ECO:0000313" key="1">
    <source>
        <dbReference type="EMBL" id="EKF54164.1"/>
    </source>
</evidence>
<accession>K2PRL6</accession>
<dbReference type="PATRIC" id="fig|555500.3.peg.2865"/>
<dbReference type="Proteomes" id="UP000007364">
    <property type="component" value="Unassembled WGS sequence"/>
</dbReference>
<dbReference type="eggNOG" id="ENOG502ZX47">
    <property type="taxonomic scope" value="Bacteria"/>
</dbReference>
<dbReference type="InterPro" id="IPR053841">
    <property type="entry name" value="MksE"/>
</dbReference>
<organism evidence="1 2">
    <name type="scientific">Galbibacter marinus</name>
    <dbReference type="NCBI Taxonomy" id="555500"/>
    <lineage>
        <taxon>Bacteria</taxon>
        <taxon>Pseudomonadati</taxon>
        <taxon>Bacteroidota</taxon>
        <taxon>Flavobacteriia</taxon>
        <taxon>Flavobacteriales</taxon>
        <taxon>Flavobacteriaceae</taxon>
        <taxon>Galbibacter</taxon>
    </lineage>
</organism>
<comment type="caution">
    <text evidence="1">The sequence shown here is derived from an EMBL/GenBank/DDBJ whole genome shotgun (WGS) entry which is preliminary data.</text>
</comment>